<dbReference type="SFLD" id="SFLDG01129">
    <property type="entry name" value="C1.5:_HAD__Beta-PGM__Phosphata"/>
    <property type="match status" value="1"/>
</dbReference>
<dbReference type="Gene3D" id="1.10.150.240">
    <property type="entry name" value="Putative phosphatase, domain 2"/>
    <property type="match status" value="1"/>
</dbReference>
<dbReference type="SUPFAM" id="SSF56784">
    <property type="entry name" value="HAD-like"/>
    <property type="match status" value="1"/>
</dbReference>
<evidence type="ECO:0000313" key="1">
    <source>
        <dbReference type="EMBL" id="SEQ41113.1"/>
    </source>
</evidence>
<reference evidence="2" key="1">
    <citation type="submission" date="2016-10" db="EMBL/GenBank/DDBJ databases">
        <authorList>
            <person name="Varghese N."/>
            <person name="Submissions S."/>
        </authorList>
    </citation>
    <scope>NUCLEOTIDE SEQUENCE [LARGE SCALE GENOMIC DNA]</scope>
    <source>
        <strain evidence="2">CGMCC 4.6856</strain>
    </source>
</reference>
<dbReference type="PANTHER" id="PTHR43434">
    <property type="entry name" value="PHOSPHOGLYCOLATE PHOSPHATASE"/>
    <property type="match status" value="1"/>
</dbReference>
<dbReference type="SFLD" id="SFLDS00003">
    <property type="entry name" value="Haloacid_Dehalogenase"/>
    <property type="match status" value="1"/>
</dbReference>
<dbReference type="Gene3D" id="3.40.50.1000">
    <property type="entry name" value="HAD superfamily/HAD-like"/>
    <property type="match status" value="1"/>
</dbReference>
<sequence length="234" mass="25819">MEHSRPVGPPYDTDVEAVCWDWNGTLLDDAAVALTAMNVVLHERALPVLPDVDAYRHVFGFPVQAFYARLGIGDADFRPAAQRYLELFATEVARAPLHDGAGATLSAVGRLGVAQVLISATVPPVLERQMAPHGIARHFDQVLGITDAYAPSKTDVVARWLRSSGHTPERVLMVGDTNHDEEIAEELGVEFVRFARGHQEPPDHDRHPVVRHLRDVVQHVRARAVRSPAEHRPA</sequence>
<dbReference type="InterPro" id="IPR041492">
    <property type="entry name" value="HAD_2"/>
</dbReference>
<dbReference type="InterPro" id="IPR036412">
    <property type="entry name" value="HAD-like_sf"/>
</dbReference>
<organism evidence="1 2">
    <name type="scientific">Microlunatus flavus</name>
    <dbReference type="NCBI Taxonomy" id="1036181"/>
    <lineage>
        <taxon>Bacteria</taxon>
        <taxon>Bacillati</taxon>
        <taxon>Actinomycetota</taxon>
        <taxon>Actinomycetes</taxon>
        <taxon>Propionibacteriales</taxon>
        <taxon>Propionibacteriaceae</taxon>
        <taxon>Microlunatus</taxon>
    </lineage>
</organism>
<evidence type="ECO:0000313" key="2">
    <source>
        <dbReference type="Proteomes" id="UP000198504"/>
    </source>
</evidence>
<dbReference type="AlphaFoldDB" id="A0A1H9FUE2"/>
<dbReference type="GO" id="GO:0005829">
    <property type="term" value="C:cytosol"/>
    <property type="evidence" value="ECO:0007669"/>
    <property type="project" value="TreeGrafter"/>
</dbReference>
<dbReference type="InterPro" id="IPR023214">
    <property type="entry name" value="HAD_sf"/>
</dbReference>
<dbReference type="Proteomes" id="UP000198504">
    <property type="component" value="Unassembled WGS sequence"/>
</dbReference>
<proteinExistence type="predicted"/>
<dbReference type="GO" id="GO:0006281">
    <property type="term" value="P:DNA repair"/>
    <property type="evidence" value="ECO:0007669"/>
    <property type="project" value="TreeGrafter"/>
</dbReference>
<dbReference type="Pfam" id="PF13419">
    <property type="entry name" value="HAD_2"/>
    <property type="match status" value="1"/>
</dbReference>
<name>A0A1H9FUE2_9ACTN</name>
<dbReference type="InterPro" id="IPR050155">
    <property type="entry name" value="HAD-like_hydrolase_sf"/>
</dbReference>
<accession>A0A1H9FUE2</accession>
<gene>
    <name evidence="1" type="ORF">SAMN05421756_103375</name>
</gene>
<dbReference type="STRING" id="1036181.SAMN05421756_103375"/>
<dbReference type="PANTHER" id="PTHR43434:SF1">
    <property type="entry name" value="PHOSPHOGLYCOLATE PHOSPHATASE"/>
    <property type="match status" value="1"/>
</dbReference>
<dbReference type="EMBL" id="FOFA01000003">
    <property type="protein sequence ID" value="SEQ41113.1"/>
    <property type="molecule type" value="Genomic_DNA"/>
</dbReference>
<protein>
    <submittedName>
        <fullName evidence="1">Phosphoglycolate phosphatase</fullName>
    </submittedName>
</protein>
<keyword evidence="2" id="KW-1185">Reference proteome</keyword>
<dbReference type="GO" id="GO:0008967">
    <property type="term" value="F:phosphoglycolate phosphatase activity"/>
    <property type="evidence" value="ECO:0007669"/>
    <property type="project" value="TreeGrafter"/>
</dbReference>
<dbReference type="InterPro" id="IPR023198">
    <property type="entry name" value="PGP-like_dom2"/>
</dbReference>